<accession>A0A412G6L4</accession>
<reference evidence="4 5" key="1">
    <citation type="submission" date="2018-08" db="EMBL/GenBank/DDBJ databases">
        <title>A genome reference for cultivated species of the human gut microbiota.</title>
        <authorList>
            <person name="Zou Y."/>
            <person name="Xue W."/>
            <person name="Luo G."/>
        </authorList>
    </citation>
    <scope>NUCLEOTIDE SEQUENCE [LARGE SCALE GENOMIC DNA]</scope>
    <source>
        <strain evidence="4 5">AF24-29</strain>
    </source>
</reference>
<dbReference type="Proteomes" id="UP000284178">
    <property type="component" value="Unassembled WGS sequence"/>
</dbReference>
<feature type="domain" description="HTH cro/C1-type" evidence="3">
    <location>
        <begin position="23"/>
        <end position="77"/>
    </location>
</feature>
<dbReference type="PANTHER" id="PTHR46558">
    <property type="entry name" value="TRACRIPTIONAL REGULATORY PROTEIN-RELATED-RELATED"/>
    <property type="match status" value="1"/>
</dbReference>
<evidence type="ECO:0000259" key="3">
    <source>
        <dbReference type="PROSITE" id="PS50943"/>
    </source>
</evidence>
<dbReference type="GO" id="GO:0003677">
    <property type="term" value="F:DNA binding"/>
    <property type="evidence" value="ECO:0007669"/>
    <property type="project" value="UniProtKB-KW"/>
</dbReference>
<organism evidence="4 5">
    <name type="scientific">Holdemania filiformis</name>
    <dbReference type="NCBI Taxonomy" id="61171"/>
    <lineage>
        <taxon>Bacteria</taxon>
        <taxon>Bacillati</taxon>
        <taxon>Bacillota</taxon>
        <taxon>Erysipelotrichia</taxon>
        <taxon>Erysipelotrichales</taxon>
        <taxon>Erysipelotrichaceae</taxon>
        <taxon>Holdemania</taxon>
    </lineage>
</organism>
<feature type="transmembrane region" description="Helical" evidence="2">
    <location>
        <begin position="115"/>
        <end position="138"/>
    </location>
</feature>
<evidence type="ECO:0000313" key="5">
    <source>
        <dbReference type="Proteomes" id="UP000284178"/>
    </source>
</evidence>
<keyword evidence="2" id="KW-1133">Transmembrane helix</keyword>
<dbReference type="EMBL" id="QRUP01000001">
    <property type="protein sequence ID" value="RGR76928.1"/>
    <property type="molecule type" value="Genomic_DNA"/>
</dbReference>
<feature type="transmembrane region" description="Helical" evidence="2">
    <location>
        <begin position="197"/>
        <end position="217"/>
    </location>
</feature>
<keyword evidence="2" id="KW-0812">Transmembrane</keyword>
<sequence length="283" mass="31607">MIEAMTEDKIMQNLTEERTGQLIRELRLKAGWTQKELGMKIGISDKAISKWERGLSFPDITLLPRLAEVFHVSVGEIISGQQLSEPALNPELLDDVVADTLAYSQRDSFSKVKRIFCLIFLPLIFSAMFLCAVINLAVNHQLSWALYPIGALAIVLALTLALVLPKHWRLEIVMGTLEISLMIYLAMIEQLSGTSGWLIPLALPISLVAVVCLYLLLKLWTCLKRKWQILAGSMLILALGPALSIHFLLTCSGISRPMTSDWILLGSLLSAAVLFHFIDRVRR</sequence>
<dbReference type="CDD" id="cd00093">
    <property type="entry name" value="HTH_XRE"/>
    <property type="match status" value="1"/>
</dbReference>
<keyword evidence="2" id="KW-0472">Membrane</keyword>
<feature type="transmembrane region" description="Helical" evidence="2">
    <location>
        <begin position="172"/>
        <end position="191"/>
    </location>
</feature>
<feature type="transmembrane region" description="Helical" evidence="2">
    <location>
        <begin position="261"/>
        <end position="278"/>
    </location>
</feature>
<dbReference type="SUPFAM" id="SSF47413">
    <property type="entry name" value="lambda repressor-like DNA-binding domains"/>
    <property type="match status" value="1"/>
</dbReference>
<gene>
    <name evidence="4" type="ORF">DWY25_01140</name>
</gene>
<protein>
    <submittedName>
        <fullName evidence="4">XRE family transcriptional regulator</fullName>
    </submittedName>
</protein>
<dbReference type="InterPro" id="IPR046283">
    <property type="entry name" value="DUF6320"/>
</dbReference>
<dbReference type="Pfam" id="PF19845">
    <property type="entry name" value="DUF6320"/>
    <property type="match status" value="1"/>
</dbReference>
<dbReference type="Pfam" id="PF01381">
    <property type="entry name" value="HTH_3"/>
    <property type="match status" value="1"/>
</dbReference>
<dbReference type="AlphaFoldDB" id="A0A412G6L4"/>
<dbReference type="PANTHER" id="PTHR46558:SF11">
    <property type="entry name" value="HTH-TYPE TRANSCRIPTIONAL REGULATOR XRE"/>
    <property type="match status" value="1"/>
</dbReference>
<name>A0A412G6L4_9FIRM</name>
<evidence type="ECO:0000256" key="1">
    <source>
        <dbReference type="ARBA" id="ARBA00023125"/>
    </source>
</evidence>
<dbReference type="Gene3D" id="1.10.260.40">
    <property type="entry name" value="lambda repressor-like DNA-binding domains"/>
    <property type="match status" value="1"/>
</dbReference>
<feature type="transmembrane region" description="Helical" evidence="2">
    <location>
        <begin position="229"/>
        <end position="249"/>
    </location>
</feature>
<dbReference type="PROSITE" id="PS50943">
    <property type="entry name" value="HTH_CROC1"/>
    <property type="match status" value="1"/>
</dbReference>
<evidence type="ECO:0000256" key="2">
    <source>
        <dbReference type="SAM" id="Phobius"/>
    </source>
</evidence>
<keyword evidence="5" id="KW-1185">Reference proteome</keyword>
<keyword evidence="1" id="KW-0238">DNA-binding</keyword>
<feature type="transmembrane region" description="Helical" evidence="2">
    <location>
        <begin position="144"/>
        <end position="165"/>
    </location>
</feature>
<evidence type="ECO:0000313" key="4">
    <source>
        <dbReference type="EMBL" id="RGR76928.1"/>
    </source>
</evidence>
<proteinExistence type="predicted"/>
<dbReference type="InterPro" id="IPR001387">
    <property type="entry name" value="Cro/C1-type_HTH"/>
</dbReference>
<dbReference type="InterPro" id="IPR010982">
    <property type="entry name" value="Lambda_DNA-bd_dom_sf"/>
</dbReference>
<dbReference type="SMART" id="SM00530">
    <property type="entry name" value="HTH_XRE"/>
    <property type="match status" value="1"/>
</dbReference>
<comment type="caution">
    <text evidence="4">The sequence shown here is derived from an EMBL/GenBank/DDBJ whole genome shotgun (WGS) entry which is preliminary data.</text>
</comment>